<proteinExistence type="inferred from homology"/>
<dbReference type="InterPro" id="IPR011989">
    <property type="entry name" value="ARM-like"/>
</dbReference>
<feature type="domain" description="WAPL" evidence="3">
    <location>
        <begin position="599"/>
        <end position="959"/>
    </location>
</feature>
<protein>
    <recommendedName>
        <fullName evidence="3">WAPL domain-containing protein</fullName>
    </recommendedName>
</protein>
<evidence type="ECO:0000259" key="3">
    <source>
        <dbReference type="PROSITE" id="PS51271"/>
    </source>
</evidence>
<reference evidence="4" key="1">
    <citation type="submission" date="2022-03" db="EMBL/GenBank/DDBJ databases">
        <authorList>
            <person name="Martin C."/>
        </authorList>
    </citation>
    <scope>NUCLEOTIDE SEQUENCE</scope>
</reference>
<feature type="region of interest" description="Disordered" evidence="2">
    <location>
        <begin position="366"/>
        <end position="556"/>
    </location>
</feature>
<feature type="compositionally biased region" description="Polar residues" evidence="2">
    <location>
        <begin position="206"/>
        <end position="227"/>
    </location>
</feature>
<feature type="compositionally biased region" description="Acidic residues" evidence="2">
    <location>
        <begin position="447"/>
        <end position="457"/>
    </location>
</feature>
<dbReference type="InterPro" id="IPR012502">
    <property type="entry name" value="WAPL_dom"/>
</dbReference>
<feature type="compositionally biased region" description="Polar residues" evidence="2">
    <location>
        <begin position="101"/>
        <end position="114"/>
    </location>
</feature>
<feature type="compositionally biased region" description="Polar residues" evidence="2">
    <location>
        <begin position="503"/>
        <end position="521"/>
    </location>
</feature>
<name>A0A8S4PP54_OWEFU</name>
<comment type="similarity">
    <text evidence="1">Belongs to the WAPL family.</text>
</comment>
<feature type="compositionally biased region" description="Polar residues" evidence="2">
    <location>
        <begin position="1"/>
        <end position="21"/>
    </location>
</feature>
<keyword evidence="5" id="KW-1185">Reference proteome</keyword>
<dbReference type="PANTHER" id="PTHR22100:SF13">
    <property type="entry name" value="WINGS APART-LIKE PROTEIN HOMOLOG"/>
    <property type="match status" value="1"/>
</dbReference>
<feature type="compositionally biased region" description="Acidic residues" evidence="2">
    <location>
        <begin position="529"/>
        <end position="538"/>
    </location>
</feature>
<dbReference type="PANTHER" id="PTHR22100">
    <property type="entry name" value="WINGS APART-LIKE PROTEIN HOMOLOG"/>
    <property type="match status" value="1"/>
</dbReference>
<feature type="compositionally biased region" description="Low complexity" evidence="2">
    <location>
        <begin position="403"/>
        <end position="417"/>
    </location>
</feature>
<feature type="compositionally biased region" description="Polar residues" evidence="2">
    <location>
        <begin position="241"/>
        <end position="257"/>
    </location>
</feature>
<dbReference type="EMBL" id="CAIIXF020000009">
    <property type="protein sequence ID" value="CAH1795155.1"/>
    <property type="molecule type" value="Genomic_DNA"/>
</dbReference>
<feature type="compositionally biased region" description="Polar residues" evidence="2">
    <location>
        <begin position="541"/>
        <end position="550"/>
    </location>
</feature>
<sequence length="959" mass="107603">MSRLGTKTYSRPNKSEVTVGSSWDDIVNVKKPETLPPSPQSYKYSRWGKTSYHGARKDDIIQKKAESFGEADPFSFGETDGSSPKKRKASPVKTIPKVSKVSKTNHGSSLFPSRNNSTLKTLETNKNKKPIEEQKSKTSLKCTNEKKTNSKPWKTLSRPIKNSKDNPKDHKRQLSIEDAFKLSTSPTRIVNNNKSPSQSPERKSSPRTSPANLSPTRKFYSNTINDHSYSSPESKKSRSPQKNSQTSSGYSDHSYNRNPDLKKSSDSERDTDINMSDSDSEVEFKWKTKSGTSIYTSKKSESNSSQSSSSVKSYSSISSLKSTLSPLKMSKPAKFKQIDLSPTKRITKPPIRKTYTKKFFLSRNKSAPILGGSQELGDSEEDSVNITTHSPIPENNLKKNSMNDSINLLSLSTSDSDTPIEENNAKLTGTDNDSDIVEVNSHKSTDDESEPNVDTDDEKPASPDSIESTELKQKPKLRFNKIIQLRDDDRKTSVLSKKGGGQRSSKIFSPKKSQSKVSYNARQWKGGAEDDGDDEEQQAESIKSSQSQGNGVADDFDRELNKLPSLKSYSKPPKLKRTVTWPTKAKYGDPEAVSKLQISRHHKELYTVVNNVKEAQECQEHGETQEFFDEVEYILDGLKDTESLFTRCLSCVGLAQKCTMSTFRWHLRAHGTIGKVFNALHDACSFSSLALATSAVMFMLSRDRLTMDLEKQTLTLMLQLLNVDAKTATEKTKAATKEYDKARLKIRAIIEEMQKEGAAKNVDLNDISTGTLAMDALLSLTSRKAGDWFKDELRELSGLDRIVETVNESSEIIGEEEEELEEQKFEKLRRVDRCLRVLENVTFMNTDNQHYLITYNSSLLITALCSVLKKCKNCMPLYPAPDVEKEKQQKESPSYVIFNTMLGVLRVLLNLTHDHEWGSSKVGEQKDVLQTVLLCVLHTPQYVPSDQRFDLLVLGLGLM</sequence>
<dbReference type="InterPro" id="IPR039874">
    <property type="entry name" value="WAPL"/>
</dbReference>
<feature type="compositionally biased region" description="Basic and acidic residues" evidence="2">
    <location>
        <begin position="55"/>
        <end position="67"/>
    </location>
</feature>
<dbReference type="AlphaFoldDB" id="A0A8S4PP54"/>
<dbReference type="InterPro" id="IPR016024">
    <property type="entry name" value="ARM-type_fold"/>
</dbReference>
<dbReference type="Proteomes" id="UP000749559">
    <property type="component" value="Unassembled WGS sequence"/>
</dbReference>
<dbReference type="InterPro" id="IPR022771">
    <property type="entry name" value="WAPL_C"/>
</dbReference>
<feature type="region of interest" description="Disordered" evidence="2">
    <location>
        <begin position="1"/>
        <end position="349"/>
    </location>
</feature>
<dbReference type="OrthoDB" id="78088at2759"/>
<dbReference type="Gene3D" id="1.25.10.10">
    <property type="entry name" value="Leucine-rich Repeat Variant"/>
    <property type="match status" value="1"/>
</dbReference>
<comment type="caution">
    <text evidence="4">The sequence shown here is derived from an EMBL/GenBank/DDBJ whole genome shotgun (WGS) entry which is preliminary data.</text>
</comment>
<evidence type="ECO:0000313" key="4">
    <source>
        <dbReference type="EMBL" id="CAH1795155.1"/>
    </source>
</evidence>
<evidence type="ECO:0000313" key="5">
    <source>
        <dbReference type="Proteomes" id="UP000749559"/>
    </source>
</evidence>
<dbReference type="SUPFAM" id="SSF48371">
    <property type="entry name" value="ARM repeat"/>
    <property type="match status" value="1"/>
</dbReference>
<dbReference type="Pfam" id="PF07814">
    <property type="entry name" value="WAPL"/>
    <property type="match status" value="1"/>
</dbReference>
<feature type="compositionally biased region" description="Basic and acidic residues" evidence="2">
    <location>
        <begin position="259"/>
        <end position="272"/>
    </location>
</feature>
<gene>
    <name evidence="4" type="ORF">OFUS_LOCUS19731</name>
</gene>
<accession>A0A8S4PP54</accession>
<feature type="compositionally biased region" description="Polar residues" evidence="2">
    <location>
        <begin position="182"/>
        <end position="199"/>
    </location>
</feature>
<organism evidence="4 5">
    <name type="scientific">Owenia fusiformis</name>
    <name type="common">Polychaete worm</name>
    <dbReference type="NCBI Taxonomy" id="6347"/>
    <lineage>
        <taxon>Eukaryota</taxon>
        <taxon>Metazoa</taxon>
        <taxon>Spiralia</taxon>
        <taxon>Lophotrochozoa</taxon>
        <taxon>Annelida</taxon>
        <taxon>Polychaeta</taxon>
        <taxon>Sedentaria</taxon>
        <taxon>Canalipalpata</taxon>
        <taxon>Sabellida</taxon>
        <taxon>Oweniida</taxon>
        <taxon>Oweniidae</taxon>
        <taxon>Owenia</taxon>
    </lineage>
</organism>
<feature type="compositionally biased region" description="Basic and acidic residues" evidence="2">
    <location>
        <begin position="162"/>
        <end position="180"/>
    </location>
</feature>
<dbReference type="PROSITE" id="PS51271">
    <property type="entry name" value="WAPL"/>
    <property type="match status" value="1"/>
</dbReference>
<feature type="compositionally biased region" description="Low complexity" evidence="2">
    <location>
        <begin position="302"/>
        <end position="330"/>
    </location>
</feature>
<feature type="non-terminal residue" evidence="4">
    <location>
        <position position="959"/>
    </location>
</feature>
<evidence type="ECO:0000256" key="1">
    <source>
        <dbReference type="ARBA" id="ARBA00006854"/>
    </source>
</evidence>
<evidence type="ECO:0000256" key="2">
    <source>
        <dbReference type="SAM" id="MobiDB-lite"/>
    </source>
</evidence>
<feature type="compositionally biased region" description="Basic and acidic residues" evidence="2">
    <location>
        <begin position="123"/>
        <end position="136"/>
    </location>
</feature>